<dbReference type="SUPFAM" id="SSF75217">
    <property type="entry name" value="alpha/beta knot"/>
    <property type="match status" value="1"/>
</dbReference>
<evidence type="ECO:0000256" key="7">
    <source>
        <dbReference type="ARBA" id="ARBA00093361"/>
    </source>
</evidence>
<evidence type="ECO:0000256" key="2">
    <source>
        <dbReference type="ARBA" id="ARBA00022679"/>
    </source>
</evidence>
<dbReference type="GO" id="GO:0003723">
    <property type="term" value="F:RNA binding"/>
    <property type="evidence" value="ECO:0007669"/>
    <property type="project" value="UniProtKB-KW"/>
</dbReference>
<evidence type="ECO:0000256" key="6">
    <source>
        <dbReference type="ARBA" id="ARBA00093266"/>
    </source>
</evidence>
<keyword evidence="3" id="KW-0949">S-adenosyl-L-methionine</keyword>
<keyword evidence="2 12" id="KW-0808">Transferase</keyword>
<name>A0ABD1HJZ3_SALDI</name>
<evidence type="ECO:0000259" key="11">
    <source>
        <dbReference type="Pfam" id="PF00588"/>
    </source>
</evidence>
<reference evidence="12 13" key="1">
    <citation type="submission" date="2024-06" db="EMBL/GenBank/DDBJ databases">
        <title>A chromosome level genome sequence of Diviner's sage (Salvia divinorum).</title>
        <authorList>
            <person name="Ford S.A."/>
            <person name="Ro D.-K."/>
            <person name="Ness R.W."/>
            <person name="Phillips M.A."/>
        </authorList>
    </citation>
    <scope>NUCLEOTIDE SEQUENCE [LARGE SCALE GENOMIC DNA]</scope>
    <source>
        <strain evidence="12">SAF-2024a</strain>
        <tissue evidence="12">Leaf</tissue>
    </source>
</reference>
<evidence type="ECO:0000256" key="9">
    <source>
        <dbReference type="ARBA" id="ARBA00093636"/>
    </source>
</evidence>
<dbReference type="EC" id="2.1.1.34" evidence="8"/>
<evidence type="ECO:0000256" key="10">
    <source>
        <dbReference type="ARBA" id="ARBA00093656"/>
    </source>
</evidence>
<evidence type="ECO:0000256" key="4">
    <source>
        <dbReference type="ARBA" id="ARBA00022884"/>
    </source>
</evidence>
<dbReference type="InterPro" id="IPR001537">
    <property type="entry name" value="SpoU_MeTrfase"/>
</dbReference>
<dbReference type="Proteomes" id="UP001567538">
    <property type="component" value="Unassembled WGS sequence"/>
</dbReference>
<keyword evidence="4" id="KW-0694">RNA-binding</keyword>
<protein>
    <recommendedName>
        <fullName evidence="9">tRNA (guanosine(18)-2'-O)-methyltransferase TARBP1</fullName>
        <ecNumber evidence="8">2.1.1.34</ecNumber>
    </recommendedName>
    <alternativeName>
        <fullName evidence="10">TAR RNA-binding protein 1</fullName>
    </alternativeName>
</protein>
<dbReference type="InterPro" id="IPR029026">
    <property type="entry name" value="tRNA_m1G_MTases_N"/>
</dbReference>
<dbReference type="PANTHER" id="PTHR12029:SF11">
    <property type="entry name" value="METHYLTRANSFERASE TARBP1-RELATED"/>
    <property type="match status" value="1"/>
</dbReference>
<comment type="caution">
    <text evidence="12">The sequence shown here is derived from an EMBL/GenBank/DDBJ whole genome shotgun (WGS) entry which is preliminary data.</text>
</comment>
<dbReference type="InterPro" id="IPR029028">
    <property type="entry name" value="Alpha/beta_knot_MTases"/>
</dbReference>
<dbReference type="InterPro" id="IPR045330">
    <property type="entry name" value="TRM3/TARBP1"/>
</dbReference>
<accession>A0ABD1HJZ3</accession>
<evidence type="ECO:0000256" key="1">
    <source>
        <dbReference type="ARBA" id="ARBA00022603"/>
    </source>
</evidence>
<dbReference type="Pfam" id="PF00588">
    <property type="entry name" value="SpoU_methylase"/>
    <property type="match status" value="1"/>
</dbReference>
<evidence type="ECO:0000313" key="12">
    <source>
        <dbReference type="EMBL" id="KAL1556295.1"/>
    </source>
</evidence>
<keyword evidence="13" id="KW-1185">Reference proteome</keyword>
<dbReference type="EMBL" id="JBEAFC010000005">
    <property type="protein sequence ID" value="KAL1556295.1"/>
    <property type="molecule type" value="Genomic_DNA"/>
</dbReference>
<organism evidence="12 13">
    <name type="scientific">Salvia divinorum</name>
    <name type="common">Maria pastora</name>
    <name type="synonym">Diviner's sage</name>
    <dbReference type="NCBI Taxonomy" id="28513"/>
    <lineage>
        <taxon>Eukaryota</taxon>
        <taxon>Viridiplantae</taxon>
        <taxon>Streptophyta</taxon>
        <taxon>Embryophyta</taxon>
        <taxon>Tracheophyta</taxon>
        <taxon>Spermatophyta</taxon>
        <taxon>Magnoliopsida</taxon>
        <taxon>eudicotyledons</taxon>
        <taxon>Gunneridae</taxon>
        <taxon>Pentapetalae</taxon>
        <taxon>asterids</taxon>
        <taxon>lamiids</taxon>
        <taxon>Lamiales</taxon>
        <taxon>Lamiaceae</taxon>
        <taxon>Nepetoideae</taxon>
        <taxon>Mentheae</taxon>
        <taxon>Salviinae</taxon>
        <taxon>Salvia</taxon>
        <taxon>Salvia subgen. Calosphace</taxon>
    </lineage>
</organism>
<gene>
    <name evidence="12" type="ORF">AAHA92_11941</name>
</gene>
<keyword evidence="5" id="KW-0007">Acetylation</keyword>
<dbReference type="GO" id="GO:0032259">
    <property type="term" value="P:methylation"/>
    <property type="evidence" value="ECO:0007669"/>
    <property type="project" value="UniProtKB-KW"/>
</dbReference>
<comment type="function">
    <text evidence="7">S-adenosyl-L-methionine-dependent 2'-O-ribose methyltransferase that catalyzes the formation of 2'-O-methylguanosine at position 18 (Gm18) in a subset of tRNA. Selectively mediates Gm18 methylation of tRNAGln-TTG/CTG and tRNASer-TGA/GCT. Gm18 modification can enhance the stability of modified tRNAs.</text>
</comment>
<dbReference type="PANTHER" id="PTHR12029">
    <property type="entry name" value="RNA METHYLTRANSFERASE"/>
    <property type="match status" value="1"/>
</dbReference>
<evidence type="ECO:0000256" key="8">
    <source>
        <dbReference type="ARBA" id="ARBA00093594"/>
    </source>
</evidence>
<dbReference type="GO" id="GO:0141100">
    <property type="term" value="F:tRNA (guanine(18)-2'-O)-methyltransferase activity"/>
    <property type="evidence" value="ECO:0007669"/>
    <property type="project" value="UniProtKB-EC"/>
</dbReference>
<proteinExistence type="predicted"/>
<evidence type="ECO:0000256" key="3">
    <source>
        <dbReference type="ARBA" id="ARBA00022691"/>
    </source>
</evidence>
<feature type="domain" description="tRNA/rRNA methyltransferase SpoU type" evidence="11">
    <location>
        <begin position="1686"/>
        <end position="1823"/>
    </location>
</feature>
<evidence type="ECO:0000256" key="5">
    <source>
        <dbReference type="ARBA" id="ARBA00022990"/>
    </source>
</evidence>
<dbReference type="InterPro" id="IPR044748">
    <property type="entry name" value="Trm3/TARBP1_C"/>
</dbReference>
<keyword evidence="1 12" id="KW-0489">Methyltransferase</keyword>
<sequence>MESIVAALLSSFRRVPPAAIPAVLDCILTSTAASSSSFFHRLLDEFPHISKDIAHKGEQMDSEWRNSVATYVAAISHFLKKSGPHDMHIFVCSIWIPLLKLIYPCDRELFNEVSSLFLNLVKETNSWDVLEETMVPLLLGSIGLSMGMSQSEQFAIYKWSENPSSNGSMDDDMRPKSLRDLHSKLMDNCILKDVLVCNSYGIPLHIACNILTLTLDAALSSTYGNVIPESTLASGSLAKTFAGKLLWDLSSLTLKMVMQSSEHRSTAIKFLLPWIFNAFAREYAFKVAVPGTSHVLTREDNFVKIWKCCKLLFVLGSLERRDAYDILSLYFSLPSPADEHKDLDIGGREGKFDLRDDQTFWDEIKRGLLDKESLLRKQSLLILKTILNLSKERKYHSDIFEDVSKKKGSCSDTMSKRGRWADKEAQSLGVGRICNYNEVISTGWYRWEAFIFLYEMLEEYGTHLVEAAWNHQIMLFLSSLPSENNVCSANEELYHSRMATAEQIFEWLAILWERGFCHDNPLVRCLIMQSFLSIKWDNYGCCARVVPTSFILGPFIRALNDPVHHKEFGAKEIYSSWAIEASSRFLCLYASYMEDRQHISFLVDLSLVPKMHSFGRAGLICLVECLAAAACRDLKPDNHDTDATNDVIIGESVPNCQIDRGHVLDVWRFILECSKQHFNSKYRRQVCEKILAAAASVMCGSDIPLEILSHFISSLPREYTDCGGSLRYVVQKWLRGPDFQLLKDLNEFPGNFLAYHQSQDSQSTFDDEELEAWGSEAKRWARVLFLVADSTEHIRPLLKFIQDHGHDVFKKNNSELTAVKFLILIASLIEELQVIKEKVAIVPVTRIVNEDLNMPTIVDNFSFMEESVIFDKFGVVFLSFLEELMSFTKLSCSVFWSSVVIEDMTLPGSIRGRLGGPSQRRLPCSACTSVLEAITAVRTLASVFRWCVQSKTDGLVHSAESFLWKLCWKIITTPAPISEVEAEIHIAAYEACAYSLKDLVSVFSPVTLDIMTDSDGSFQSETDDKARLDMFVSTFMHNINQIIDGGKLARTRRAVLMNWKWCCSESLLSIPIKALHNGVQLETCKSFFSNAITTHIFGDLVGSLENAGEISVLPMLRCVRLNIELLASQIQNPAEFFRGGISIEMMWLLVNSSWILHISCNKRRVAPIAALLSSVLHQSTFGDQLMHKSDDGPGPMKWFVEKILEEGTKSPRTIRLAALHLCGLWLAYPNTLQYYIKELKLLTSYGSVAFDEDFEAELAENHDARAEVSVLSRSLDPELTDVFINTELYARVSVAVMFSTLADIAYSDKCTSRNEDKCAIISSGKLFLLELLSSVVNEKDLSKELYKKYSAIHRRKVRAWQMICALARFVDLDIVEEVTFSLHTSIQRNNLPSVRQYMETFAIYIYLKFPSLVGQQLVPLLRNYDLRPQALSSYIFIAANVILHGEKIQSGLLAELLPPIVPLLTSHHHTLRGFTQILLYHVLEKMFPDSNPAACSSMSLEGRCFVDLRYYLEHNSDCTRLRASMDSYLDSFDPIKSVSPAGIFTNRVEEQEFECVPATLMDRVIDFLNETREDLRSSMAKDAATIQSESIYIDECPKCPETLDSNGGHSTNQLGKELLYDFQRKISLSKNEKLEMGSATSLDIRTSRGSLLDMENEDHLLDQLLNTRGEIGEKLKASRQQIIIQASLIDRIPNLAGLARTCEVFKAAGLAIANKNVLNDKQFQLISVTADKWVPMMEVPVESMRVFLEKKKQQGFAILGLEQTAHSIPLDQYNFPVKTVLVLGREKEGIPVEIIHMLDACIEIPQLGIVRSLNVHVSGALALWEYTRQQRQT</sequence>
<comment type="catalytic activity">
    <reaction evidence="6">
        <text>guanosine(18) in tRNA + S-adenosyl-L-methionine = 2'-O-methylguanosine(18) in tRNA + S-adenosyl-L-homocysteine + H(+)</text>
        <dbReference type="Rhea" id="RHEA:20077"/>
        <dbReference type="Rhea" id="RHEA-COMP:10190"/>
        <dbReference type="Rhea" id="RHEA-COMP:10192"/>
        <dbReference type="ChEBI" id="CHEBI:15378"/>
        <dbReference type="ChEBI" id="CHEBI:57856"/>
        <dbReference type="ChEBI" id="CHEBI:59789"/>
        <dbReference type="ChEBI" id="CHEBI:74269"/>
        <dbReference type="ChEBI" id="CHEBI:74445"/>
        <dbReference type="EC" id="2.1.1.34"/>
    </reaction>
    <physiologicalReaction direction="left-to-right" evidence="6">
        <dbReference type="Rhea" id="RHEA:20078"/>
    </physiologicalReaction>
</comment>
<evidence type="ECO:0000313" key="13">
    <source>
        <dbReference type="Proteomes" id="UP001567538"/>
    </source>
</evidence>
<dbReference type="Gene3D" id="3.40.1280.10">
    <property type="match status" value="1"/>
</dbReference>
<dbReference type="FunFam" id="3.40.1280.10:FF:000010">
    <property type="entry name" value="probable methyltransferase TARBP1"/>
    <property type="match status" value="1"/>
</dbReference>
<dbReference type="CDD" id="cd18091">
    <property type="entry name" value="SpoU-like_TRM3-like"/>
    <property type="match status" value="1"/>
</dbReference>